<evidence type="ECO:0000313" key="1">
    <source>
        <dbReference type="EMBL" id="OIP98948.1"/>
    </source>
</evidence>
<gene>
    <name evidence="1" type="ORF">AUK40_01050</name>
</gene>
<reference evidence="1 2" key="1">
    <citation type="journal article" date="2016" name="Environ. Microbiol.">
        <title>Genomic resolution of a cold subsurface aquifer community provides metabolic insights for novel microbes adapted to high CO concentrations.</title>
        <authorList>
            <person name="Probst A.J."/>
            <person name="Castelle C.J."/>
            <person name="Singh A."/>
            <person name="Brown C.T."/>
            <person name="Anantharaman K."/>
            <person name="Sharon I."/>
            <person name="Hug L.A."/>
            <person name="Burstein D."/>
            <person name="Emerson J.B."/>
            <person name="Thomas B.C."/>
            <person name="Banfield J.F."/>
        </authorList>
    </citation>
    <scope>NUCLEOTIDE SEQUENCE [LARGE SCALE GENOMIC DNA]</scope>
    <source>
        <strain evidence="1">CG2_30_54_11</strain>
    </source>
</reference>
<name>A0A1J5IPC4_9BACT</name>
<proteinExistence type="predicted"/>
<evidence type="ECO:0000313" key="2">
    <source>
        <dbReference type="Proteomes" id="UP000183245"/>
    </source>
</evidence>
<dbReference type="Proteomes" id="UP000183245">
    <property type="component" value="Unassembled WGS sequence"/>
</dbReference>
<organism evidence="1 2">
    <name type="scientific">Candidatus Wirthbacteria bacterium CG2_30_54_11</name>
    <dbReference type="NCBI Taxonomy" id="1817892"/>
    <lineage>
        <taxon>Bacteria</taxon>
        <taxon>Candidatus Wirthbacteria</taxon>
    </lineage>
</organism>
<dbReference type="EMBL" id="MNZT01000020">
    <property type="protein sequence ID" value="OIP98948.1"/>
    <property type="molecule type" value="Genomic_DNA"/>
</dbReference>
<comment type="caution">
    <text evidence="1">The sequence shown here is derived from an EMBL/GenBank/DDBJ whole genome shotgun (WGS) entry which is preliminary data.</text>
</comment>
<dbReference type="STRING" id="1817892.AUK40_01050"/>
<accession>A0A1J5IPC4</accession>
<sequence length="62" mass="7287">MDQIRTRLRQLLLDTCLYYERNIDDQVGISKQDLLSRMNQELNKRVDEIMVITSGRSTALSE</sequence>
<dbReference type="AlphaFoldDB" id="A0A1J5IPC4"/>
<protein>
    <submittedName>
        <fullName evidence="1">Uncharacterized protein</fullName>
    </submittedName>
</protein>